<gene>
    <name evidence="2" type="ORF">ACFFLM_02715</name>
</gene>
<dbReference type="InterPro" id="IPR032809">
    <property type="entry name" value="Put_HupE_UreJ"/>
</dbReference>
<accession>A0ABV6ATY3</accession>
<keyword evidence="1" id="KW-0812">Transmembrane</keyword>
<dbReference type="RefSeq" id="WP_380005294.1">
    <property type="nucleotide sequence ID" value="NZ_JBHLYR010000010.1"/>
</dbReference>
<feature type="transmembrane region" description="Helical" evidence="1">
    <location>
        <begin position="378"/>
        <end position="395"/>
    </location>
</feature>
<organism evidence="2 3">
    <name type="scientific">Deinococcus oregonensis</name>
    <dbReference type="NCBI Taxonomy" id="1805970"/>
    <lineage>
        <taxon>Bacteria</taxon>
        <taxon>Thermotogati</taxon>
        <taxon>Deinococcota</taxon>
        <taxon>Deinococci</taxon>
        <taxon>Deinococcales</taxon>
        <taxon>Deinococcaceae</taxon>
        <taxon>Deinococcus</taxon>
    </lineage>
</organism>
<feature type="transmembrane region" description="Helical" evidence="1">
    <location>
        <begin position="313"/>
        <end position="332"/>
    </location>
</feature>
<keyword evidence="1" id="KW-0472">Membrane</keyword>
<keyword evidence="3" id="KW-1185">Reference proteome</keyword>
<dbReference type="Pfam" id="PF13795">
    <property type="entry name" value="HupE_UreJ_2"/>
    <property type="match status" value="1"/>
</dbReference>
<comment type="caution">
    <text evidence="2">The sequence shown here is derived from an EMBL/GenBank/DDBJ whole genome shotgun (WGS) entry which is preliminary data.</text>
</comment>
<evidence type="ECO:0000313" key="2">
    <source>
        <dbReference type="EMBL" id="MFB9990895.1"/>
    </source>
</evidence>
<dbReference type="EMBL" id="JBHLYR010000010">
    <property type="protein sequence ID" value="MFB9990895.1"/>
    <property type="molecule type" value="Genomic_DNA"/>
</dbReference>
<protein>
    <submittedName>
        <fullName evidence="2">HupE/UreJ family protein</fullName>
    </submittedName>
</protein>
<name>A0ABV6ATY3_9DEIO</name>
<keyword evidence="1" id="KW-1133">Transmembrane helix</keyword>
<feature type="transmembrane region" description="Helical" evidence="1">
    <location>
        <begin position="352"/>
        <end position="371"/>
    </location>
</feature>
<evidence type="ECO:0000256" key="1">
    <source>
        <dbReference type="SAM" id="Phobius"/>
    </source>
</evidence>
<sequence>MNPQAVSSSGRGTRPLTWVLALVLSLLAGRGLAHPMPTTTVQLDLHSTYVSADLAVPLNELQLATGWKLVNNPQALTQYGQALRTYLRAHLALTASSGAAWTVEIGEPSVLEAQQTAAGLYQEFRVSARLTPPAGASVRDFTLRYDAIVREVRTHSILVSVRRDWERGLNSESGNENVELGVIRADPRTGLVPFLPVNQERGSAWQGFVGIFTLGLHHIAEGTDHLLFLLTLLLPAPLLVSGRRWAGFGGTRRSLLNIVKITTAFTVGHSLTLLLGTLRTVQVPDAPIEALIAVSILVSAIHALRPIFPGRELIIAGSFGLIHGLAFSSTLAELNLSAGQMALSLLGFNLGIEAMQLLVIAVTMPWLLLLARTPLYPWVRILAASLAVLAALGWLGDRVGWKNPLSTLADGLGTAGPWALLALALSAMLGFVLTRRQGLHRV</sequence>
<feature type="transmembrane region" description="Helical" evidence="1">
    <location>
        <begin position="415"/>
        <end position="434"/>
    </location>
</feature>
<proteinExistence type="predicted"/>
<reference evidence="2 3" key="1">
    <citation type="submission" date="2024-09" db="EMBL/GenBank/DDBJ databases">
        <authorList>
            <person name="Sun Q."/>
            <person name="Mori K."/>
        </authorList>
    </citation>
    <scope>NUCLEOTIDE SEQUENCE [LARGE SCALE GENOMIC DNA]</scope>
    <source>
        <strain evidence="2 3">JCM 13503</strain>
    </source>
</reference>
<dbReference type="Proteomes" id="UP001589733">
    <property type="component" value="Unassembled WGS sequence"/>
</dbReference>
<feature type="transmembrane region" description="Helical" evidence="1">
    <location>
        <begin position="258"/>
        <end position="278"/>
    </location>
</feature>
<feature type="transmembrane region" description="Helical" evidence="1">
    <location>
        <begin position="290"/>
        <end position="308"/>
    </location>
</feature>
<evidence type="ECO:0000313" key="3">
    <source>
        <dbReference type="Proteomes" id="UP001589733"/>
    </source>
</evidence>